<dbReference type="KEGG" id="tsy:THSYN_20320"/>
<dbReference type="EMBL" id="CP020370">
    <property type="protein sequence ID" value="AUB83057.1"/>
    <property type="molecule type" value="Genomic_DNA"/>
</dbReference>
<gene>
    <name evidence="1" type="ORF">THSYN_20320</name>
</gene>
<organism evidence="1 2">
    <name type="scientific">Candidatus Thiodictyon syntrophicum</name>
    <dbReference type="NCBI Taxonomy" id="1166950"/>
    <lineage>
        <taxon>Bacteria</taxon>
        <taxon>Pseudomonadati</taxon>
        <taxon>Pseudomonadota</taxon>
        <taxon>Gammaproteobacteria</taxon>
        <taxon>Chromatiales</taxon>
        <taxon>Chromatiaceae</taxon>
        <taxon>Thiodictyon</taxon>
    </lineage>
</organism>
<reference evidence="1 2" key="1">
    <citation type="submission" date="2017-03" db="EMBL/GenBank/DDBJ databases">
        <title>Complete genome sequence of Candidatus 'Thiodictyon syntrophicum' sp. nov. strain Cad16T, a photolithoautotroph purple sulfur bacterium isolated from an alpine meromictic lake.</title>
        <authorList>
            <person name="Luedin S.M."/>
            <person name="Pothier J.F."/>
            <person name="Danza F."/>
            <person name="Storelli N."/>
            <person name="Wittwer M."/>
            <person name="Tonolla M."/>
        </authorList>
    </citation>
    <scope>NUCLEOTIDE SEQUENCE [LARGE SCALE GENOMIC DNA]</scope>
    <source>
        <strain evidence="1 2">Cad16T</strain>
    </source>
</reference>
<protein>
    <submittedName>
        <fullName evidence="1">NADH:ubiquinone oxidoreductase</fullName>
    </submittedName>
</protein>
<keyword evidence="1" id="KW-0830">Ubiquinone</keyword>
<dbReference type="NCBIfam" id="TIGR04256">
    <property type="entry name" value="GxxExxY"/>
    <property type="match status" value="1"/>
</dbReference>
<dbReference type="Pfam" id="PF13366">
    <property type="entry name" value="PDDEXK_3"/>
    <property type="match status" value="1"/>
</dbReference>
<proteinExistence type="predicted"/>
<evidence type="ECO:0000313" key="1">
    <source>
        <dbReference type="EMBL" id="AUB83057.1"/>
    </source>
</evidence>
<dbReference type="AlphaFoldDB" id="A0A2K8UC19"/>
<dbReference type="InterPro" id="IPR026350">
    <property type="entry name" value="GxxExxY"/>
</dbReference>
<dbReference type="OrthoDB" id="9806869at2"/>
<keyword evidence="2" id="KW-1185">Reference proteome</keyword>
<evidence type="ECO:0000313" key="2">
    <source>
        <dbReference type="Proteomes" id="UP000232638"/>
    </source>
</evidence>
<dbReference type="Proteomes" id="UP000232638">
    <property type="component" value="Chromosome"/>
</dbReference>
<accession>A0A2K8UC19</accession>
<name>A0A2K8UC19_9GAMM</name>
<sequence length="123" mass="13969">MDRETDPQTFAIIGAAMAVHSELGHGFLERVYHEALTLELRRRDIPFQTECPIPIFYKGEKLSVVYRVDLVCFEAVLVEIKALSAISGGEKAQLLNYLKASRLKRGLILNFGAARLQYERLIF</sequence>
<dbReference type="RefSeq" id="WP_100920755.1">
    <property type="nucleotide sequence ID" value="NZ_CP020370.1"/>
</dbReference>